<feature type="compositionally biased region" description="Basic and acidic residues" evidence="1">
    <location>
        <begin position="22"/>
        <end position="34"/>
    </location>
</feature>
<dbReference type="Proteomes" id="UP001162060">
    <property type="component" value="Unassembled WGS sequence"/>
</dbReference>
<evidence type="ECO:0000313" key="2">
    <source>
        <dbReference type="EMBL" id="CAK7909890.1"/>
    </source>
</evidence>
<proteinExistence type="predicted"/>
<accession>A0AAV1T9W2</accession>
<name>A0AAV1T9W2_9STRA</name>
<evidence type="ECO:0000256" key="1">
    <source>
        <dbReference type="SAM" id="MobiDB-lite"/>
    </source>
</evidence>
<gene>
    <name evidence="2" type="ORF">PM001_LOCUS4025</name>
</gene>
<organism evidence="2 3">
    <name type="scientific">Peronospora matthiolae</name>
    <dbReference type="NCBI Taxonomy" id="2874970"/>
    <lineage>
        <taxon>Eukaryota</taxon>
        <taxon>Sar</taxon>
        <taxon>Stramenopiles</taxon>
        <taxon>Oomycota</taxon>
        <taxon>Peronosporomycetes</taxon>
        <taxon>Peronosporales</taxon>
        <taxon>Peronosporaceae</taxon>
        <taxon>Peronospora</taxon>
    </lineage>
</organism>
<comment type="caution">
    <text evidence="2">The sequence shown here is derived from an EMBL/GenBank/DDBJ whole genome shotgun (WGS) entry which is preliminary data.</text>
</comment>
<feature type="region of interest" description="Disordered" evidence="1">
    <location>
        <begin position="1"/>
        <end position="34"/>
    </location>
</feature>
<evidence type="ECO:0000313" key="3">
    <source>
        <dbReference type="Proteomes" id="UP001162060"/>
    </source>
</evidence>
<sequence>MDITASVAPSPLGPQVFASNETKLEDQDSEERVRPPQQFLSGITEVAETLIKTGQRQDPEVLFHSLKMAKGLQGPLDKSNLNLWLTYLNILRGEGYDFSNEKMLELLLTKATKEELMQITRNTDMRDGLIRLLMFSYPQMLPKMIERGLMKAHMSPDDMYYWQRISGTKRLTTSDIEAWKDVFRQLYDWFVLVEASRDNTNVVSDGAILEVLVQKRGQQEAMGFLHWLRREPGMEDRADSLLQLLVKTHPDKVQVKLQVMLRSCLEIAISPEEVFRMLPIPPIHDDGMEEWVDVFYVIKVWFVYVDSFRNRGYDFSDGAIVETLVQNRGQQEAMEFLFWFRREPDMKDRVDSLQQLLVMKYPAMLQAMFQSCLEASISPEEVLRLIPIAATHGDDKRVLTDVFYGIKVWFVYVDSFRNRGYDFSDGAIVETLVQNRGQQEAMEFLFWFRREPDMKDRVDSLQQLLVMKYPAMLQAMFQSCLEASISPEEVLRLIPIAATHGDDKRVLTDVFYGIKVWFVYVDSFRGRGYDFSDGAIVETLVQNRGQQEAMEFLFWFRREPDMRDRVDSLQQLLVMKYPAMFRNVQSCLEASISPEEVLRLIPIAATHGDDKRVLTDVFYGIKVWFVYVDSFRGRGYDFSDGAIVETLVQNRGQQEAMEFLFWFGANLT</sequence>
<protein>
    <submittedName>
        <fullName evidence="2">Uncharacterized protein</fullName>
    </submittedName>
</protein>
<reference evidence="2" key="1">
    <citation type="submission" date="2024-01" db="EMBL/GenBank/DDBJ databases">
        <authorList>
            <person name="Webb A."/>
        </authorList>
    </citation>
    <scope>NUCLEOTIDE SEQUENCE</scope>
    <source>
        <strain evidence="2">Pm1</strain>
    </source>
</reference>
<dbReference type="AlphaFoldDB" id="A0AAV1T9W2"/>
<dbReference type="EMBL" id="CAKLBY020000035">
    <property type="protein sequence ID" value="CAK7909890.1"/>
    <property type="molecule type" value="Genomic_DNA"/>
</dbReference>